<dbReference type="InterPro" id="IPR011105">
    <property type="entry name" value="Cell_wall_hydrolase_SleB"/>
</dbReference>
<dbReference type="GO" id="GO:0016787">
    <property type="term" value="F:hydrolase activity"/>
    <property type="evidence" value="ECO:0007669"/>
    <property type="project" value="InterPro"/>
</dbReference>
<proteinExistence type="predicted"/>
<gene>
    <name evidence="2" type="ORF">U472_07730</name>
</gene>
<comment type="caution">
    <text evidence="2">The sequence shown here is derived from an EMBL/GenBank/DDBJ whole genome shotgun (WGS) entry which is preliminary data.</text>
</comment>
<reference evidence="2 3" key="2">
    <citation type="submission" date="2016-08" db="EMBL/GenBank/DDBJ databases">
        <title>Orenia metallireducens sp. nov. strain Z6, a Novel Metal-reducing Firmicute from the Deep Subsurface.</title>
        <authorList>
            <person name="Maxim B.I."/>
            <person name="Kenneth K."/>
            <person name="Flynn T.M."/>
            <person name="Oloughlin E.J."/>
            <person name="Locke R.A."/>
            <person name="Weber J.R."/>
            <person name="Egan S.M."/>
            <person name="Mackie R.I."/>
            <person name="Cann I.K."/>
        </authorList>
    </citation>
    <scope>NUCLEOTIDE SEQUENCE [LARGE SCALE GENOMIC DNA]</scope>
    <source>
        <strain evidence="2 3">Z6</strain>
    </source>
</reference>
<dbReference type="Proteomes" id="UP000093514">
    <property type="component" value="Unassembled WGS sequence"/>
</dbReference>
<feature type="domain" description="Cell wall hydrolase SleB" evidence="1">
    <location>
        <begin position="43"/>
        <end position="141"/>
    </location>
</feature>
<evidence type="ECO:0000259" key="1">
    <source>
        <dbReference type="Pfam" id="PF07486"/>
    </source>
</evidence>
<dbReference type="Gene3D" id="6.20.240.60">
    <property type="match status" value="1"/>
</dbReference>
<accession>A0A1C0AAM0</accession>
<dbReference type="InterPro" id="IPR042047">
    <property type="entry name" value="SleB_dom1"/>
</dbReference>
<dbReference type="OrthoDB" id="9785345at2"/>
<sequence>MSIIPLILALFISPVLAQKPLKNSISPDEFYLLAKIIHAEARGEPFTGKIAVGAVVLNRVKSKEFPDTISEVIYQPLAFTAISDGQFQLEPDSEASKAAISAIDGVDPTNGALFYYNPLKTTSSWIYNRPVVNQIGNHVFAQ</sequence>
<evidence type="ECO:0000313" key="3">
    <source>
        <dbReference type="Proteomes" id="UP000093514"/>
    </source>
</evidence>
<keyword evidence="3" id="KW-1185">Reference proteome</keyword>
<dbReference type="AlphaFoldDB" id="A0A1C0AAM0"/>
<dbReference type="Gene3D" id="1.10.10.2520">
    <property type="entry name" value="Cell wall hydrolase SleB, domain 1"/>
    <property type="match status" value="1"/>
</dbReference>
<protein>
    <recommendedName>
        <fullName evidence="1">Cell wall hydrolase SleB domain-containing protein</fullName>
    </recommendedName>
</protein>
<evidence type="ECO:0000313" key="2">
    <source>
        <dbReference type="EMBL" id="OCL27340.1"/>
    </source>
</evidence>
<dbReference type="RefSeq" id="WP_068717122.1">
    <property type="nucleotide sequence ID" value="NZ_LWDV01000008.1"/>
</dbReference>
<name>A0A1C0AAM0_9FIRM</name>
<organism evidence="2 3">
    <name type="scientific">Orenia metallireducens</name>
    <dbReference type="NCBI Taxonomy" id="1413210"/>
    <lineage>
        <taxon>Bacteria</taxon>
        <taxon>Bacillati</taxon>
        <taxon>Bacillota</taxon>
        <taxon>Clostridia</taxon>
        <taxon>Halanaerobiales</taxon>
        <taxon>Halobacteroidaceae</taxon>
        <taxon>Orenia</taxon>
    </lineage>
</organism>
<reference evidence="3" key="1">
    <citation type="submission" date="2016-07" db="EMBL/GenBank/DDBJ databases">
        <authorList>
            <person name="Florea S."/>
            <person name="Webb J.S."/>
            <person name="Jaromczyk J."/>
            <person name="Schardl C.L."/>
        </authorList>
    </citation>
    <scope>NUCLEOTIDE SEQUENCE [LARGE SCALE GENOMIC DNA]</scope>
    <source>
        <strain evidence="3">Z6</strain>
    </source>
</reference>
<dbReference type="EMBL" id="LWDV01000008">
    <property type="protein sequence ID" value="OCL27340.1"/>
    <property type="molecule type" value="Genomic_DNA"/>
</dbReference>
<dbReference type="Pfam" id="PF07486">
    <property type="entry name" value="Hydrolase_2"/>
    <property type="match status" value="1"/>
</dbReference>